<dbReference type="Gene3D" id="3.30.70.1820">
    <property type="entry name" value="L1 transposable element, RRM domain"/>
    <property type="match status" value="1"/>
</dbReference>
<dbReference type="InterPro" id="IPR004244">
    <property type="entry name" value="Transposase_22"/>
</dbReference>
<protein>
    <submittedName>
        <fullName evidence="1">Uncharacterized protein</fullName>
    </submittedName>
</protein>
<evidence type="ECO:0000313" key="2">
    <source>
        <dbReference type="Proteomes" id="UP001295444"/>
    </source>
</evidence>
<gene>
    <name evidence="1" type="ORF">PECUL_23A040037</name>
</gene>
<dbReference type="PANTHER" id="PTHR11505">
    <property type="entry name" value="L1 TRANSPOSABLE ELEMENT-RELATED"/>
    <property type="match status" value="1"/>
</dbReference>
<dbReference type="Proteomes" id="UP001295444">
    <property type="component" value="Chromosome 04"/>
</dbReference>
<organism evidence="1 2">
    <name type="scientific">Pelobates cultripes</name>
    <name type="common">Western spadefoot toad</name>
    <dbReference type="NCBI Taxonomy" id="61616"/>
    <lineage>
        <taxon>Eukaryota</taxon>
        <taxon>Metazoa</taxon>
        <taxon>Chordata</taxon>
        <taxon>Craniata</taxon>
        <taxon>Vertebrata</taxon>
        <taxon>Euteleostomi</taxon>
        <taxon>Amphibia</taxon>
        <taxon>Batrachia</taxon>
        <taxon>Anura</taxon>
        <taxon>Pelobatoidea</taxon>
        <taxon>Pelobatidae</taxon>
        <taxon>Pelobates</taxon>
    </lineage>
</organism>
<accession>A0AAD1RYP2</accession>
<name>A0AAD1RYP2_PELCU</name>
<proteinExistence type="predicted"/>
<sequence length="248" mass="29119">MRPQMRLPRWKKLSQESLIKALDDLYEKIHKHFKSHISDLKTEVLDLKQKVITQDGILKDARVEIKLLQTQNIILMNQVKLLEIQTTDIEDSSRKNNLIFKGISEEMKADNLEEYLKEYMAQFLDQQIIRSTPFERFHRIRKPDNIQMTEPREVIVRFINSAVKDALIWKIRHNKPQDSKFMSISTFPDLSPATRNNSKCFRDMTITLRNTNIPYKRGVPTKNLGFNGDRTITVNDPSEDLTKKGIHV</sequence>
<dbReference type="AlphaFoldDB" id="A0AAD1RYP2"/>
<keyword evidence="2" id="KW-1185">Reference proteome</keyword>
<reference evidence="1" key="1">
    <citation type="submission" date="2022-03" db="EMBL/GenBank/DDBJ databases">
        <authorList>
            <person name="Alioto T."/>
            <person name="Alioto T."/>
            <person name="Gomez Garrido J."/>
        </authorList>
    </citation>
    <scope>NUCLEOTIDE SEQUENCE</scope>
</reference>
<dbReference type="EMBL" id="OW240915">
    <property type="protein sequence ID" value="CAH2284161.1"/>
    <property type="molecule type" value="Genomic_DNA"/>
</dbReference>
<evidence type="ECO:0000313" key="1">
    <source>
        <dbReference type="EMBL" id="CAH2284161.1"/>
    </source>
</evidence>